<keyword evidence="2" id="KW-0274">FAD</keyword>
<evidence type="ECO:0000313" key="5">
    <source>
        <dbReference type="EMBL" id="EAR51895.1"/>
    </source>
</evidence>
<sequence>MMYDFAYHRARTLDDARAAFRDADDAAYVSGGHSLLPTMKNRLAAPDRLVHLTAIPELRGIARDGDRLVIGAAETHAGVAASPVVQEAIPALAALAGSIGDPQVRHRGTMGGSVANNDPAADYPSAVLGLGATIHTSEREIDADDFFAGMFTTALDEGEIVTRIAFPVPDSAGYAKMRNPASRYALAASFVARFGGDVRVAITGAGSDGVFRWHEAEEALAARFEPGALDGLAVDPDGMMSDMHASAAFRAHLCAVGTARAVANPGRLTLLA</sequence>
<name>Q2CGP0_OCEGH</name>
<dbReference type="GO" id="GO:0016491">
    <property type="term" value="F:oxidoreductase activity"/>
    <property type="evidence" value="ECO:0007669"/>
    <property type="project" value="UniProtKB-KW"/>
</dbReference>
<dbReference type="InterPro" id="IPR005107">
    <property type="entry name" value="CO_DH_flav_C"/>
</dbReference>
<dbReference type="SUPFAM" id="SSF55447">
    <property type="entry name" value="CO dehydrogenase flavoprotein C-terminal domain-like"/>
    <property type="match status" value="1"/>
</dbReference>
<dbReference type="eggNOG" id="COG1319">
    <property type="taxonomic scope" value="Bacteria"/>
</dbReference>
<proteinExistence type="predicted"/>
<dbReference type="InterPro" id="IPR002346">
    <property type="entry name" value="Mopterin_DH_FAD-bd"/>
</dbReference>
<dbReference type="Pfam" id="PF00941">
    <property type="entry name" value="FAD_binding_5"/>
    <property type="match status" value="1"/>
</dbReference>
<accession>Q2CGP0</accession>
<organism evidence="5 6">
    <name type="scientific">Oceanicola granulosus (strain ATCC BAA-861 / DSM 15982 / KCTC 12143 / HTCC2516)</name>
    <dbReference type="NCBI Taxonomy" id="314256"/>
    <lineage>
        <taxon>Bacteria</taxon>
        <taxon>Pseudomonadati</taxon>
        <taxon>Pseudomonadota</taxon>
        <taxon>Alphaproteobacteria</taxon>
        <taxon>Rhodobacterales</taxon>
        <taxon>Roseobacteraceae</taxon>
        <taxon>Oceanicola</taxon>
    </lineage>
</organism>
<dbReference type="InterPro" id="IPR036683">
    <property type="entry name" value="CO_DH_flav_C_dom_sf"/>
</dbReference>
<dbReference type="STRING" id="314256.OG2516_16379"/>
<evidence type="ECO:0000256" key="1">
    <source>
        <dbReference type="ARBA" id="ARBA00022630"/>
    </source>
</evidence>
<protein>
    <submittedName>
        <fullName evidence="5">Carbon monoxide dehydrogenase medium subunit</fullName>
    </submittedName>
</protein>
<dbReference type="PANTHER" id="PTHR42659:SF2">
    <property type="entry name" value="XANTHINE DEHYDROGENASE SUBUNIT C-RELATED"/>
    <property type="match status" value="1"/>
</dbReference>
<dbReference type="InterPro" id="IPR016167">
    <property type="entry name" value="FAD-bd_PCMH_sub1"/>
</dbReference>
<dbReference type="FunFam" id="3.30.465.10:FF:000017">
    <property type="entry name" value="Xanthine dehydrogenase, FAD binding subunit"/>
    <property type="match status" value="1"/>
</dbReference>
<dbReference type="InterPro" id="IPR036318">
    <property type="entry name" value="FAD-bd_PCMH-like_sf"/>
</dbReference>
<feature type="domain" description="FAD-binding PCMH-type" evidence="4">
    <location>
        <begin position="1"/>
        <end position="171"/>
    </location>
</feature>
<keyword evidence="3" id="KW-0560">Oxidoreductase</keyword>
<evidence type="ECO:0000313" key="6">
    <source>
        <dbReference type="Proteomes" id="UP000003635"/>
    </source>
</evidence>
<dbReference type="Gene3D" id="3.30.43.10">
    <property type="entry name" value="Uridine Diphospho-n-acetylenolpyruvylglucosamine Reductase, domain 2"/>
    <property type="match status" value="1"/>
</dbReference>
<dbReference type="AlphaFoldDB" id="Q2CGP0"/>
<evidence type="ECO:0000256" key="3">
    <source>
        <dbReference type="ARBA" id="ARBA00023002"/>
    </source>
</evidence>
<dbReference type="SUPFAM" id="SSF56176">
    <property type="entry name" value="FAD-binding/transporter-associated domain-like"/>
    <property type="match status" value="1"/>
</dbReference>
<reference evidence="5 6" key="1">
    <citation type="journal article" date="2010" name="J. Bacteriol.">
        <title>Genome sequences of Oceanicola granulosus HTCC2516(T) and Oceanicola batsensis HTCC2597(TDelta).</title>
        <authorList>
            <person name="Thrash J.C."/>
            <person name="Cho J.C."/>
            <person name="Vergin K.L."/>
            <person name="Giovannoni S.J."/>
        </authorList>
    </citation>
    <scope>NUCLEOTIDE SEQUENCE [LARGE SCALE GENOMIC DNA]</scope>
    <source>
        <strain evidence="6">ATCC BAA-861 / DSM 15982 / KCTC 12143 / HTCC2516</strain>
    </source>
</reference>
<dbReference type="InterPro" id="IPR016166">
    <property type="entry name" value="FAD-bd_PCMH"/>
</dbReference>
<evidence type="ECO:0000259" key="4">
    <source>
        <dbReference type="PROSITE" id="PS51387"/>
    </source>
</evidence>
<dbReference type="PROSITE" id="PS51387">
    <property type="entry name" value="FAD_PCMH"/>
    <property type="match status" value="1"/>
</dbReference>
<comment type="caution">
    <text evidence="5">The sequence shown here is derived from an EMBL/GenBank/DDBJ whole genome shotgun (WGS) entry which is preliminary data.</text>
</comment>
<dbReference type="Gene3D" id="3.30.465.10">
    <property type="match status" value="1"/>
</dbReference>
<dbReference type="SMART" id="SM01092">
    <property type="entry name" value="CO_deh_flav_C"/>
    <property type="match status" value="1"/>
</dbReference>
<dbReference type="EMBL" id="AAOT01000008">
    <property type="protein sequence ID" value="EAR51895.1"/>
    <property type="molecule type" value="Genomic_DNA"/>
</dbReference>
<gene>
    <name evidence="5" type="ORF">OG2516_16379</name>
</gene>
<dbReference type="PANTHER" id="PTHR42659">
    <property type="entry name" value="XANTHINE DEHYDROGENASE SUBUNIT C-RELATED"/>
    <property type="match status" value="1"/>
</dbReference>
<dbReference type="InterPro" id="IPR016169">
    <property type="entry name" value="FAD-bd_PCMH_sub2"/>
</dbReference>
<dbReference type="InterPro" id="IPR051312">
    <property type="entry name" value="Diverse_Substr_Oxidored"/>
</dbReference>
<dbReference type="GO" id="GO:0071949">
    <property type="term" value="F:FAD binding"/>
    <property type="evidence" value="ECO:0007669"/>
    <property type="project" value="InterPro"/>
</dbReference>
<evidence type="ECO:0000256" key="2">
    <source>
        <dbReference type="ARBA" id="ARBA00022827"/>
    </source>
</evidence>
<dbReference type="Proteomes" id="UP000003635">
    <property type="component" value="Unassembled WGS sequence"/>
</dbReference>
<keyword evidence="1" id="KW-0285">Flavoprotein</keyword>
<dbReference type="HOGENOM" id="CLU_058050_3_0_5"/>
<keyword evidence="6" id="KW-1185">Reference proteome</keyword>